<evidence type="ECO:0000256" key="1">
    <source>
        <dbReference type="SAM" id="MobiDB-lite"/>
    </source>
</evidence>
<evidence type="ECO:0000313" key="2">
    <source>
        <dbReference type="EMBL" id="AGR41202.1"/>
    </source>
</evidence>
<dbReference type="AlphaFoldDB" id="S5LZS4"/>
<dbReference type="PATRIC" id="fig|1276220.3.peg.591"/>
<feature type="region of interest" description="Disordered" evidence="1">
    <location>
        <begin position="150"/>
        <end position="236"/>
    </location>
</feature>
<dbReference type="RefSeq" id="WP_020834341.1">
    <property type="nucleotide sequence ID" value="NC_021846.1"/>
</dbReference>
<name>S5LZS4_9MOLU</name>
<evidence type="ECO:0000313" key="3">
    <source>
        <dbReference type="Proteomes" id="UP000014984"/>
    </source>
</evidence>
<organism evidence="2 3">
    <name type="scientific">Spiroplasma taiwanense CT-1</name>
    <dbReference type="NCBI Taxonomy" id="1276220"/>
    <lineage>
        <taxon>Bacteria</taxon>
        <taxon>Bacillati</taxon>
        <taxon>Mycoplasmatota</taxon>
        <taxon>Mollicutes</taxon>
        <taxon>Entomoplasmatales</taxon>
        <taxon>Spiroplasmataceae</taxon>
        <taxon>Spiroplasma</taxon>
    </lineage>
</organism>
<accession>S5LZS4</accession>
<proteinExistence type="predicted"/>
<dbReference type="EMBL" id="CP005074">
    <property type="protein sequence ID" value="AGR41202.1"/>
    <property type="molecule type" value="Genomic_DNA"/>
</dbReference>
<protein>
    <submittedName>
        <fullName evidence="2">Uncharacterized protein</fullName>
    </submittedName>
</protein>
<feature type="compositionally biased region" description="Basic and acidic residues" evidence="1">
    <location>
        <begin position="214"/>
        <end position="236"/>
    </location>
</feature>
<reference evidence="2 3" key="1">
    <citation type="journal article" date="2013" name="Genome Biol. Evol.">
        <title>Comparison of metabolic capacities and inference of gene content evolution in mosquito-associated Spiroplasma diminutum and S. taiwanense.</title>
        <authorList>
            <person name="Lo W.S."/>
            <person name="Ku C."/>
            <person name="Chen L.L."/>
            <person name="Chang T.H."/>
            <person name="Kuo C.H."/>
        </authorList>
    </citation>
    <scope>NUCLEOTIDE SEQUENCE [LARGE SCALE GENOMIC DNA]</scope>
    <source>
        <strain evidence="2">CT-1</strain>
    </source>
</reference>
<dbReference type="KEGG" id="stai:STAIW_v1c05800"/>
<feature type="compositionally biased region" description="Polar residues" evidence="1">
    <location>
        <begin position="1"/>
        <end position="10"/>
    </location>
</feature>
<gene>
    <name evidence="2" type="ORF">STAIW_v1c05800</name>
</gene>
<dbReference type="Proteomes" id="UP000014984">
    <property type="component" value="Chromosome"/>
</dbReference>
<feature type="compositionally biased region" description="Basic and acidic residues" evidence="1">
    <location>
        <begin position="11"/>
        <end position="38"/>
    </location>
</feature>
<sequence length="236" mass="28282">MQNWVKQNSPIDKDPVKRAKQEEIRNAKLEAKKTKKSKNFEEYKSNIQDKISSTDSGMQKLLYQQELAKKERKHKKQQARYDYLKFSSSDSKNDNARRIHNWRKTKLEYKAAKHGDLFPSKAQSKLQKFNSKEENWMKKKGIDLNLDKKGQKDDFKTLSSMNRNSETKKDINSILEKYTANDKDKKVRKQNQKNINRNLNKEQLEILRKHKNQKKESHIKDEFKNQNYRFDEKQGK</sequence>
<feature type="region of interest" description="Disordered" evidence="1">
    <location>
        <begin position="1"/>
        <end position="38"/>
    </location>
</feature>
<keyword evidence="3" id="KW-1185">Reference proteome</keyword>
<dbReference type="HOGENOM" id="CLU_1174836_0_0_14"/>